<dbReference type="Pfam" id="PF09029">
    <property type="entry name" value="Preseq_ALAS"/>
    <property type="match status" value="1"/>
</dbReference>
<gene>
    <name evidence="2" type="ORF">DILT_LOCUS6405</name>
</gene>
<evidence type="ECO:0000313" key="3">
    <source>
        <dbReference type="Proteomes" id="UP000281553"/>
    </source>
</evidence>
<evidence type="ECO:0000313" key="2">
    <source>
        <dbReference type="EMBL" id="VDN10574.1"/>
    </source>
</evidence>
<evidence type="ECO:0000259" key="1">
    <source>
        <dbReference type="Pfam" id="PF09029"/>
    </source>
</evidence>
<dbReference type="OrthoDB" id="10263824at2759"/>
<dbReference type="GO" id="GO:0005759">
    <property type="term" value="C:mitochondrial matrix"/>
    <property type="evidence" value="ECO:0007669"/>
    <property type="project" value="InterPro"/>
</dbReference>
<feature type="domain" description="5-aminolevulinate synthase presequence" evidence="1">
    <location>
        <begin position="3"/>
        <end position="61"/>
    </location>
</feature>
<name>A0A3P7L1H8_DIBLA</name>
<dbReference type="EMBL" id="UYRU01049454">
    <property type="protein sequence ID" value="VDN10574.1"/>
    <property type="molecule type" value="Genomic_DNA"/>
</dbReference>
<keyword evidence="3" id="KW-1185">Reference proteome</keyword>
<dbReference type="GO" id="GO:0030170">
    <property type="term" value="F:pyridoxal phosphate binding"/>
    <property type="evidence" value="ECO:0007669"/>
    <property type="project" value="InterPro"/>
</dbReference>
<reference evidence="2 3" key="1">
    <citation type="submission" date="2018-11" db="EMBL/GenBank/DDBJ databases">
        <authorList>
            <consortium name="Pathogen Informatics"/>
        </authorList>
    </citation>
    <scope>NUCLEOTIDE SEQUENCE [LARGE SCALE GENOMIC DNA]</scope>
</reference>
<dbReference type="Proteomes" id="UP000281553">
    <property type="component" value="Unassembled WGS sequence"/>
</dbReference>
<sequence>MFSCPFLKKAPAAFFQKEQQTLLTTALRCPFAQRLLSQLPAQPVRAMQTAAAAATEKCERPYPPVCEDGELWSQLAQRTDPLFLAGLLLSVKFSSPLRLFTVQFLKLNLGASKIPTTCALFPCSNHDAPRPIYANAVSSPSAATSVHKTPGSKRKFFDFDEFFADQIDKKRSTSTYRVFRRILRDANEYPFADEFSNDERRRITVWCSNDYLGMSRHPKVQESARWASSYTVSQPGA</sequence>
<dbReference type="AlphaFoldDB" id="A0A3P7L1H8"/>
<dbReference type="GO" id="GO:0003870">
    <property type="term" value="F:5-aminolevulinate synthase activity"/>
    <property type="evidence" value="ECO:0007669"/>
    <property type="project" value="InterPro"/>
</dbReference>
<protein>
    <recommendedName>
        <fullName evidence="1">5-aminolevulinate synthase presequence domain-containing protein</fullName>
    </recommendedName>
</protein>
<proteinExistence type="predicted"/>
<dbReference type="GO" id="GO:0006778">
    <property type="term" value="P:porphyrin-containing compound metabolic process"/>
    <property type="evidence" value="ECO:0007669"/>
    <property type="project" value="InterPro"/>
</dbReference>
<accession>A0A3P7L1H8</accession>
<dbReference type="InterPro" id="IPR015422">
    <property type="entry name" value="PyrdxlP-dep_Trfase_small"/>
</dbReference>
<dbReference type="InterPro" id="IPR015118">
    <property type="entry name" value="5aminolev_synth_preseq"/>
</dbReference>
<dbReference type="Gene3D" id="3.90.1150.10">
    <property type="entry name" value="Aspartate Aminotransferase, domain 1"/>
    <property type="match status" value="1"/>
</dbReference>
<organism evidence="2 3">
    <name type="scientific">Dibothriocephalus latus</name>
    <name type="common">Fish tapeworm</name>
    <name type="synonym">Diphyllobothrium latum</name>
    <dbReference type="NCBI Taxonomy" id="60516"/>
    <lineage>
        <taxon>Eukaryota</taxon>
        <taxon>Metazoa</taxon>
        <taxon>Spiralia</taxon>
        <taxon>Lophotrochozoa</taxon>
        <taxon>Platyhelminthes</taxon>
        <taxon>Cestoda</taxon>
        <taxon>Eucestoda</taxon>
        <taxon>Diphyllobothriidea</taxon>
        <taxon>Diphyllobothriidae</taxon>
        <taxon>Dibothriocephalus</taxon>
    </lineage>
</organism>